<dbReference type="InterPro" id="IPR036915">
    <property type="entry name" value="Cyclin-like_sf"/>
</dbReference>
<evidence type="ECO:0000256" key="6">
    <source>
        <dbReference type="ARBA" id="ARBA00023163"/>
    </source>
</evidence>
<evidence type="ECO:0000259" key="8">
    <source>
        <dbReference type="Pfam" id="PF00134"/>
    </source>
</evidence>
<dbReference type="Proteomes" id="UP001519460">
    <property type="component" value="Unassembled WGS sequence"/>
</dbReference>
<dbReference type="Pfam" id="PF21797">
    <property type="entry name" value="CycT2-like_C"/>
    <property type="match status" value="1"/>
</dbReference>
<feature type="domain" description="Cyclin N-terminal" evidence="8">
    <location>
        <begin position="13"/>
        <end position="81"/>
    </location>
</feature>
<evidence type="ECO:0000256" key="5">
    <source>
        <dbReference type="ARBA" id="ARBA00023127"/>
    </source>
</evidence>
<reference evidence="9 10" key="1">
    <citation type="journal article" date="2023" name="Sci. Data">
        <title>Genome assembly of the Korean intertidal mud-creeper Batillaria attramentaria.</title>
        <authorList>
            <person name="Patra A.K."/>
            <person name="Ho P.T."/>
            <person name="Jun S."/>
            <person name="Lee S.J."/>
            <person name="Kim Y."/>
            <person name="Won Y.J."/>
        </authorList>
    </citation>
    <scope>NUCLEOTIDE SEQUENCE [LARGE SCALE GENOMIC DNA]</scope>
    <source>
        <strain evidence="9">Wonlab-2016</strain>
    </source>
</reference>
<keyword evidence="4" id="KW-0805">Transcription regulation</keyword>
<dbReference type="InterPro" id="IPR043198">
    <property type="entry name" value="Cyclin/Ssn8"/>
</dbReference>
<gene>
    <name evidence="9" type="ORF">BaRGS_00013092</name>
</gene>
<dbReference type="FunFam" id="1.10.472.10:FF:000004">
    <property type="entry name" value="Cyclin T2"/>
    <property type="match status" value="1"/>
</dbReference>
<evidence type="ECO:0000256" key="4">
    <source>
        <dbReference type="ARBA" id="ARBA00023015"/>
    </source>
</evidence>
<keyword evidence="5" id="KW-0195">Cyclin</keyword>
<organism evidence="9 10">
    <name type="scientific">Batillaria attramentaria</name>
    <dbReference type="NCBI Taxonomy" id="370345"/>
    <lineage>
        <taxon>Eukaryota</taxon>
        <taxon>Metazoa</taxon>
        <taxon>Spiralia</taxon>
        <taxon>Lophotrochozoa</taxon>
        <taxon>Mollusca</taxon>
        <taxon>Gastropoda</taxon>
        <taxon>Caenogastropoda</taxon>
        <taxon>Sorbeoconcha</taxon>
        <taxon>Cerithioidea</taxon>
        <taxon>Batillariidae</taxon>
        <taxon>Batillaria</taxon>
    </lineage>
</organism>
<comment type="similarity">
    <text evidence="2">Belongs to the cyclin family. Cyclin C subfamily.</text>
</comment>
<keyword evidence="10" id="KW-1185">Reference proteome</keyword>
<evidence type="ECO:0000256" key="3">
    <source>
        <dbReference type="ARBA" id="ARBA00022553"/>
    </source>
</evidence>
<dbReference type="Pfam" id="PF00134">
    <property type="entry name" value="Cyclin_N"/>
    <property type="match status" value="1"/>
</dbReference>
<protein>
    <recommendedName>
        <fullName evidence="8">Cyclin N-terminal domain-containing protein</fullName>
    </recommendedName>
</protein>
<dbReference type="Gene3D" id="1.10.472.10">
    <property type="entry name" value="Cyclin-like"/>
    <property type="match status" value="2"/>
</dbReference>
<dbReference type="AlphaFoldDB" id="A0ABD0L8M6"/>
<dbReference type="CDD" id="cd20539">
    <property type="entry name" value="CYCLIN_CCNT_rpt2"/>
    <property type="match status" value="1"/>
</dbReference>
<keyword evidence="7" id="KW-0539">Nucleus</keyword>
<comment type="subcellular location">
    <subcellularLocation>
        <location evidence="1">Nucleus</location>
    </subcellularLocation>
</comment>
<dbReference type="PANTHER" id="PTHR10026">
    <property type="entry name" value="CYCLIN"/>
    <property type="match status" value="1"/>
</dbReference>
<evidence type="ECO:0000313" key="10">
    <source>
        <dbReference type="Proteomes" id="UP001519460"/>
    </source>
</evidence>
<dbReference type="GO" id="GO:0005634">
    <property type="term" value="C:nucleus"/>
    <property type="evidence" value="ECO:0007669"/>
    <property type="project" value="UniProtKB-SubCell"/>
</dbReference>
<comment type="caution">
    <text evidence="9">The sequence shown here is derived from an EMBL/GenBank/DDBJ whole genome shotgun (WGS) entry which is preliminary data.</text>
</comment>
<dbReference type="InterPro" id="IPR006671">
    <property type="entry name" value="Cyclin_N"/>
</dbReference>
<proteinExistence type="inferred from homology"/>
<evidence type="ECO:0000256" key="2">
    <source>
        <dbReference type="ARBA" id="ARBA00008638"/>
    </source>
</evidence>
<evidence type="ECO:0000256" key="7">
    <source>
        <dbReference type="ARBA" id="ARBA00023242"/>
    </source>
</evidence>
<name>A0ABD0L8M6_9CAEN</name>
<dbReference type="SUPFAM" id="SSF47954">
    <property type="entry name" value="Cyclin-like"/>
    <property type="match status" value="2"/>
</dbReference>
<evidence type="ECO:0000313" key="9">
    <source>
        <dbReference type="EMBL" id="KAK7495645.1"/>
    </source>
</evidence>
<keyword evidence="3" id="KW-0597">Phosphoprotein</keyword>
<evidence type="ECO:0000256" key="1">
    <source>
        <dbReference type="ARBA" id="ARBA00004123"/>
    </source>
</evidence>
<accession>A0ABD0L8M6</accession>
<keyword evidence="6" id="KW-0804">Transcription</keyword>
<dbReference type="EMBL" id="JACVVK020000073">
    <property type="protein sequence ID" value="KAK7495645.1"/>
    <property type="molecule type" value="Genomic_DNA"/>
</dbReference>
<sequence>MYALMINDVAAVFQVIGPACIFLAAKVEEQPRKLEHVLKERHRFLYRDGTPFETKSDAYLEQAQELVVNENILLQTLGFDITVDHPHTHVVKTCQLVRASKDFAQTSYFLATNSLHLTTMCLQYRPTVVACVCIHLASKWADYEINTSKEGKEWYWYIDKAITLELLEDLTRDFLTTLDKCPDRLKRSLMQKVSGVVYCFPKSL</sequence>